<dbReference type="RefSeq" id="WP_115621285.1">
    <property type="nucleotide sequence ID" value="NZ_UFVR01000004.1"/>
</dbReference>
<reference evidence="1 2" key="1">
    <citation type="submission" date="2018-06" db="EMBL/GenBank/DDBJ databases">
        <authorList>
            <consortium name="Pathogen Informatics"/>
            <person name="Doyle S."/>
        </authorList>
    </citation>
    <scope>NUCLEOTIDE SEQUENCE [LARGE SCALE GENOMIC DNA]</scope>
    <source>
        <strain evidence="1 2">NCTC13532</strain>
    </source>
</reference>
<dbReference type="Proteomes" id="UP000254282">
    <property type="component" value="Unassembled WGS sequence"/>
</dbReference>
<evidence type="ECO:0000313" key="2">
    <source>
        <dbReference type="Proteomes" id="UP000254282"/>
    </source>
</evidence>
<proteinExistence type="predicted"/>
<accession>A0A381FNC8</accession>
<organism evidence="1 2">
    <name type="scientific">Chryseobacterium indoltheticum</name>
    <dbReference type="NCBI Taxonomy" id="254"/>
    <lineage>
        <taxon>Bacteria</taxon>
        <taxon>Pseudomonadati</taxon>
        <taxon>Bacteroidota</taxon>
        <taxon>Flavobacteriia</taxon>
        <taxon>Flavobacteriales</taxon>
        <taxon>Weeksellaceae</taxon>
        <taxon>Chryseobacterium group</taxon>
        <taxon>Chryseobacterium</taxon>
    </lineage>
</organism>
<evidence type="ECO:0000313" key="1">
    <source>
        <dbReference type="EMBL" id="SUX48061.1"/>
    </source>
</evidence>
<dbReference type="AlphaFoldDB" id="A0A381FNC8"/>
<protein>
    <submittedName>
        <fullName evidence="1">Uncharacterized protein</fullName>
    </submittedName>
</protein>
<dbReference type="EMBL" id="UFVR01000004">
    <property type="protein sequence ID" value="SUX48061.1"/>
    <property type="molecule type" value="Genomic_DNA"/>
</dbReference>
<name>A0A381FNC8_9FLAO</name>
<gene>
    <name evidence="1" type="ORF">NCTC13532_03663</name>
</gene>
<sequence length="246" mass="28136">MQNLNREQYTTAMEGWVYAKTNLRSLEELFPANHIFNISTEQVDWLRKTNANKEFCAEVGVVEGRLSIMLSALDEKGNRIAVGEVPYSVFEPLKEDITLTETQTYSVVKKVVLSKDMRKIDNDSDMYYPIANKPIMEQDKAVDSIESWQNNGQDWFYAEYKQNGGKGIFNKFYVPADKICYSDQQFSFVCSFGLKYSEIYQKQLPALIFIGVHNNLGGSVETISNTYDYAKPCPPICKIPDFGIDE</sequence>